<dbReference type="PANTHER" id="PTHR43689">
    <property type="entry name" value="HYDROLASE"/>
    <property type="match status" value="1"/>
</dbReference>
<dbReference type="AlphaFoldDB" id="A0A1M6BAQ5"/>
<sequence length="316" mass="35605">MKKILKSKRAIIIFVLFIGIVWQGVMQKYENNKYQAPGTYVNTGNYDAHCYVKGDGNSTLVFITGSGTPSSYTDFYNLQDTLAKYSKTISFDHAGYGWSSKTKVSRDIDNLTYELSTIVDSLSKETKPLILVCHSLGSLEAINFAQRYKDKVAGIVFLDGGSPEFYRTSSEISSIAFNRGTSLIRFLGINRLLGNFSLLLPLYGENIRNKNLPENLKEVDKSMYYKYTGSSINLSNLKSINENAKTVLNYGSTINVPILVLSSDSGEQWAKVQEELSSWSTDSRHIKIEDSQHYIHWSNSDEVVSYIKDFTEELSK</sequence>
<dbReference type="Gene3D" id="3.40.50.1820">
    <property type="entry name" value="alpha/beta hydrolase"/>
    <property type="match status" value="1"/>
</dbReference>
<dbReference type="InterPro" id="IPR000073">
    <property type="entry name" value="AB_hydrolase_1"/>
</dbReference>
<reference evidence="2 3" key="1">
    <citation type="submission" date="2016-11" db="EMBL/GenBank/DDBJ databases">
        <authorList>
            <person name="Jaros S."/>
            <person name="Januszkiewicz K."/>
            <person name="Wedrychowicz H."/>
        </authorList>
    </citation>
    <scope>NUCLEOTIDE SEQUENCE [LARGE SCALE GENOMIC DNA]</scope>
    <source>
        <strain evidence="2 3">DSM 6191</strain>
    </source>
</reference>
<gene>
    <name evidence="2" type="ORF">SAMN02745941_03834</name>
</gene>
<dbReference type="EMBL" id="FQXU01000014">
    <property type="protein sequence ID" value="SHI45747.1"/>
    <property type="molecule type" value="Genomic_DNA"/>
</dbReference>
<feature type="domain" description="AB hydrolase-1" evidence="1">
    <location>
        <begin position="60"/>
        <end position="299"/>
    </location>
</feature>
<evidence type="ECO:0000313" key="2">
    <source>
        <dbReference type="EMBL" id="SHI45747.1"/>
    </source>
</evidence>
<evidence type="ECO:0000259" key="1">
    <source>
        <dbReference type="Pfam" id="PF00561"/>
    </source>
</evidence>
<dbReference type="RefSeq" id="WP_175550933.1">
    <property type="nucleotide sequence ID" value="NZ_FQXU01000014.1"/>
</dbReference>
<dbReference type="SUPFAM" id="SSF53474">
    <property type="entry name" value="alpha/beta-Hydrolases"/>
    <property type="match status" value="1"/>
</dbReference>
<dbReference type="PANTHER" id="PTHR43689:SF8">
    <property type="entry name" value="ALPHA_BETA-HYDROLASES SUPERFAMILY PROTEIN"/>
    <property type="match status" value="1"/>
</dbReference>
<protein>
    <submittedName>
        <fullName evidence="2">Pimeloyl-ACP methyl ester carboxylesterase</fullName>
    </submittedName>
</protein>
<organism evidence="2 3">
    <name type="scientific">Clostridium intestinale DSM 6191</name>
    <dbReference type="NCBI Taxonomy" id="1121320"/>
    <lineage>
        <taxon>Bacteria</taxon>
        <taxon>Bacillati</taxon>
        <taxon>Bacillota</taxon>
        <taxon>Clostridia</taxon>
        <taxon>Eubacteriales</taxon>
        <taxon>Clostridiaceae</taxon>
        <taxon>Clostridium</taxon>
    </lineage>
</organism>
<dbReference type="InterPro" id="IPR029058">
    <property type="entry name" value="AB_hydrolase_fold"/>
</dbReference>
<name>A0A1M6BAQ5_9CLOT</name>
<dbReference type="Pfam" id="PF00561">
    <property type="entry name" value="Abhydrolase_1"/>
    <property type="match status" value="1"/>
</dbReference>
<dbReference type="Proteomes" id="UP000184241">
    <property type="component" value="Unassembled WGS sequence"/>
</dbReference>
<proteinExistence type="predicted"/>
<evidence type="ECO:0000313" key="3">
    <source>
        <dbReference type="Proteomes" id="UP000184241"/>
    </source>
</evidence>
<accession>A0A1M6BAQ5</accession>